<dbReference type="SUPFAM" id="SSF57889">
    <property type="entry name" value="Cysteine-rich domain"/>
    <property type="match status" value="1"/>
</dbReference>
<organism evidence="2 3">
    <name type="scientific">Leptolyngbya subtilissima DQ-A4</name>
    <dbReference type="NCBI Taxonomy" id="2933933"/>
    <lineage>
        <taxon>Bacteria</taxon>
        <taxon>Bacillati</taxon>
        <taxon>Cyanobacteriota</taxon>
        <taxon>Cyanophyceae</taxon>
        <taxon>Leptolyngbyales</taxon>
        <taxon>Leptolyngbyaceae</taxon>
        <taxon>Leptolyngbya group</taxon>
        <taxon>Leptolyngbya</taxon>
    </lineage>
</organism>
<feature type="transmembrane region" description="Helical" evidence="1">
    <location>
        <begin position="42"/>
        <end position="63"/>
    </location>
</feature>
<evidence type="ECO:0000256" key="1">
    <source>
        <dbReference type="SAM" id="Phobius"/>
    </source>
</evidence>
<evidence type="ECO:0000313" key="2">
    <source>
        <dbReference type="EMBL" id="MEP0947667.1"/>
    </source>
</evidence>
<dbReference type="RefSeq" id="WP_190517146.1">
    <property type="nucleotide sequence ID" value="NZ_JAMPKX010000004.1"/>
</dbReference>
<protein>
    <submittedName>
        <fullName evidence="2">Uncharacterized protein</fullName>
    </submittedName>
</protein>
<gene>
    <name evidence="2" type="ORF">NC992_12355</name>
</gene>
<dbReference type="Proteomes" id="UP001482513">
    <property type="component" value="Unassembled WGS sequence"/>
</dbReference>
<evidence type="ECO:0000313" key="3">
    <source>
        <dbReference type="Proteomes" id="UP001482513"/>
    </source>
</evidence>
<keyword evidence="3" id="KW-1185">Reference proteome</keyword>
<accession>A0ABV0K4M4</accession>
<reference evidence="2 3" key="1">
    <citation type="submission" date="2022-04" db="EMBL/GenBank/DDBJ databases">
        <title>Positive selection, recombination, and allopatry shape intraspecific diversity of widespread and dominant cyanobacteria.</title>
        <authorList>
            <person name="Wei J."/>
            <person name="Shu W."/>
            <person name="Hu C."/>
        </authorList>
    </citation>
    <scope>NUCLEOTIDE SEQUENCE [LARGE SCALE GENOMIC DNA]</scope>
    <source>
        <strain evidence="2 3">DQ-A4</strain>
    </source>
</reference>
<keyword evidence="1" id="KW-1133">Transmembrane helix</keyword>
<proteinExistence type="predicted"/>
<keyword evidence="1" id="KW-0812">Transmembrane</keyword>
<sequence length="131" mass="13897">MNPNSSKQVQVNFSGLGCWLTLIGVVWLLGAVGLGWLVKSLAVLVVLLLVAPVLGFIGLRFWLRRNLVQAACPVCSTNLTGIKGAETRCLNCGTPLHAEIDGFSRVAEEGTIDITAVDVTVEAKPILPEGD</sequence>
<name>A0ABV0K4M4_9CYAN</name>
<keyword evidence="1" id="KW-0472">Membrane</keyword>
<feature type="transmembrane region" description="Helical" evidence="1">
    <location>
        <begin position="12"/>
        <end position="36"/>
    </location>
</feature>
<comment type="caution">
    <text evidence="2">The sequence shown here is derived from an EMBL/GenBank/DDBJ whole genome shotgun (WGS) entry which is preliminary data.</text>
</comment>
<dbReference type="InterPro" id="IPR046349">
    <property type="entry name" value="C1-like_sf"/>
</dbReference>
<dbReference type="PROSITE" id="PS51257">
    <property type="entry name" value="PROKAR_LIPOPROTEIN"/>
    <property type="match status" value="1"/>
</dbReference>
<dbReference type="EMBL" id="JAMPKX010000004">
    <property type="protein sequence ID" value="MEP0947667.1"/>
    <property type="molecule type" value="Genomic_DNA"/>
</dbReference>